<proteinExistence type="inferred from homology"/>
<dbReference type="EMBL" id="CP097504">
    <property type="protein sequence ID" value="URD86650.1"/>
    <property type="molecule type" value="Genomic_DNA"/>
</dbReference>
<name>A0A9E7EZ19_9LILI</name>
<protein>
    <submittedName>
        <fullName evidence="3">DUF584 domain containing protein</fullName>
    </submittedName>
</protein>
<sequence length="153" mass="17211">VRVQVCWLFLLYSAFDHSPPPCKIARLLTQRRLMEEFEEADVLWPDDARGADELSEQRYARRGARQKASSPVEIPSRPRAAHRTIGDGRDDANSSSGDGDDDGSGDHRVPPHIIVARRKTTFSVCVGDGRTLKGRELCHVRNSILRMTGFLER</sequence>
<evidence type="ECO:0000256" key="1">
    <source>
        <dbReference type="ARBA" id="ARBA00034773"/>
    </source>
</evidence>
<evidence type="ECO:0000256" key="2">
    <source>
        <dbReference type="SAM" id="MobiDB-lite"/>
    </source>
</evidence>
<organism evidence="3 4">
    <name type="scientific">Musa troglodytarum</name>
    <name type="common">fe'i banana</name>
    <dbReference type="NCBI Taxonomy" id="320322"/>
    <lineage>
        <taxon>Eukaryota</taxon>
        <taxon>Viridiplantae</taxon>
        <taxon>Streptophyta</taxon>
        <taxon>Embryophyta</taxon>
        <taxon>Tracheophyta</taxon>
        <taxon>Spermatophyta</taxon>
        <taxon>Magnoliopsida</taxon>
        <taxon>Liliopsida</taxon>
        <taxon>Zingiberales</taxon>
        <taxon>Musaceae</taxon>
        <taxon>Musa</taxon>
    </lineage>
</organism>
<evidence type="ECO:0000313" key="3">
    <source>
        <dbReference type="EMBL" id="URD86650.1"/>
    </source>
</evidence>
<dbReference type="PANTHER" id="PTHR33083">
    <property type="entry name" value="EXPRESSED PROTEIN"/>
    <property type="match status" value="1"/>
</dbReference>
<reference evidence="3" key="1">
    <citation type="submission" date="2022-05" db="EMBL/GenBank/DDBJ databases">
        <title>The Musa troglodytarum L. genome provides insights into the mechanism of non-climacteric behaviour and enrichment of carotenoids.</title>
        <authorList>
            <person name="Wang J."/>
        </authorList>
    </citation>
    <scope>NUCLEOTIDE SEQUENCE</scope>
    <source>
        <tissue evidence="3">Leaf</tissue>
    </source>
</reference>
<dbReference type="OrthoDB" id="672058at2759"/>
<dbReference type="InterPro" id="IPR007608">
    <property type="entry name" value="Senescence_reg_S40"/>
</dbReference>
<keyword evidence="4" id="KW-1185">Reference proteome</keyword>
<dbReference type="GO" id="GO:0010150">
    <property type="term" value="P:leaf senescence"/>
    <property type="evidence" value="ECO:0007669"/>
    <property type="project" value="UniProtKB-ARBA"/>
</dbReference>
<accession>A0A9E7EZ19</accession>
<dbReference type="PANTHER" id="PTHR33083:SF49">
    <property type="entry name" value="SENESCENCE REGULATOR"/>
    <property type="match status" value="1"/>
</dbReference>
<comment type="similarity">
    <text evidence="1">Belongs to the senescence regulator S40 family.</text>
</comment>
<dbReference type="Pfam" id="PF04520">
    <property type="entry name" value="Senescence_reg"/>
    <property type="match status" value="1"/>
</dbReference>
<dbReference type="Proteomes" id="UP001055439">
    <property type="component" value="Chromosome 2"/>
</dbReference>
<gene>
    <name evidence="3" type="ORF">MUK42_27483</name>
</gene>
<evidence type="ECO:0000313" key="4">
    <source>
        <dbReference type="Proteomes" id="UP001055439"/>
    </source>
</evidence>
<feature type="region of interest" description="Disordered" evidence="2">
    <location>
        <begin position="59"/>
        <end position="109"/>
    </location>
</feature>
<feature type="non-terminal residue" evidence="3">
    <location>
        <position position="1"/>
    </location>
</feature>
<dbReference type="AlphaFoldDB" id="A0A9E7EZ19"/>